<accession>A0A8X6KCN5</accession>
<gene>
    <name evidence="3" type="ORF">TNCT_505331</name>
</gene>
<dbReference type="Proteomes" id="UP000887116">
    <property type="component" value="Unassembled WGS sequence"/>
</dbReference>
<dbReference type="EMBL" id="BMAO01010546">
    <property type="protein sequence ID" value="GFQ67893.1"/>
    <property type="molecule type" value="Genomic_DNA"/>
</dbReference>
<evidence type="ECO:0000313" key="3">
    <source>
        <dbReference type="EMBL" id="GFQ67893.1"/>
    </source>
</evidence>
<evidence type="ECO:0000313" key="4">
    <source>
        <dbReference type="Proteomes" id="UP000887116"/>
    </source>
</evidence>
<comment type="caution">
    <text evidence="3">The sequence shown here is derived from an EMBL/GenBank/DDBJ whole genome shotgun (WGS) entry which is preliminary data.</text>
</comment>
<feature type="transmembrane region" description="Helical" evidence="2">
    <location>
        <begin position="31"/>
        <end position="56"/>
    </location>
</feature>
<organism evidence="3 4">
    <name type="scientific">Trichonephila clavata</name>
    <name type="common">Joro spider</name>
    <name type="synonym">Nephila clavata</name>
    <dbReference type="NCBI Taxonomy" id="2740835"/>
    <lineage>
        <taxon>Eukaryota</taxon>
        <taxon>Metazoa</taxon>
        <taxon>Ecdysozoa</taxon>
        <taxon>Arthropoda</taxon>
        <taxon>Chelicerata</taxon>
        <taxon>Arachnida</taxon>
        <taxon>Araneae</taxon>
        <taxon>Araneomorphae</taxon>
        <taxon>Entelegynae</taxon>
        <taxon>Araneoidea</taxon>
        <taxon>Nephilidae</taxon>
        <taxon>Trichonephila</taxon>
    </lineage>
</organism>
<keyword evidence="2" id="KW-0472">Membrane</keyword>
<sequence>MNNGDRHFEKLYAPLGTPNVRKNLLSIVKRMLSFLLLAAISHLKYCFRYILCGFLLRPPLRRKYSVKGYPLSEELSATCIVDHSALPRGVPSSSQTRGSPIADLPAA</sequence>
<keyword evidence="2" id="KW-1133">Transmembrane helix</keyword>
<dbReference type="AlphaFoldDB" id="A0A8X6KCN5"/>
<evidence type="ECO:0000256" key="1">
    <source>
        <dbReference type="SAM" id="MobiDB-lite"/>
    </source>
</evidence>
<proteinExistence type="predicted"/>
<protein>
    <submittedName>
        <fullName evidence="3">Uncharacterized protein</fullName>
    </submittedName>
</protein>
<evidence type="ECO:0000256" key="2">
    <source>
        <dbReference type="SAM" id="Phobius"/>
    </source>
</evidence>
<keyword evidence="4" id="KW-1185">Reference proteome</keyword>
<reference evidence="3" key="1">
    <citation type="submission" date="2020-07" db="EMBL/GenBank/DDBJ databases">
        <title>Multicomponent nature underlies the extraordinary mechanical properties of spider dragline silk.</title>
        <authorList>
            <person name="Kono N."/>
            <person name="Nakamura H."/>
            <person name="Mori M."/>
            <person name="Yoshida Y."/>
            <person name="Ohtoshi R."/>
            <person name="Malay A.D."/>
            <person name="Moran D.A.P."/>
            <person name="Tomita M."/>
            <person name="Numata K."/>
            <person name="Arakawa K."/>
        </authorList>
    </citation>
    <scope>NUCLEOTIDE SEQUENCE</scope>
</reference>
<feature type="region of interest" description="Disordered" evidence="1">
    <location>
        <begin position="85"/>
        <end position="107"/>
    </location>
</feature>
<keyword evidence="2" id="KW-0812">Transmembrane</keyword>
<name>A0A8X6KCN5_TRICU</name>